<dbReference type="Proteomes" id="UP000830115">
    <property type="component" value="Chromosome"/>
</dbReference>
<accession>A0ABY4MCY3</accession>
<evidence type="ECO:0000313" key="2">
    <source>
        <dbReference type="Proteomes" id="UP000830115"/>
    </source>
</evidence>
<dbReference type="RefSeq" id="WP_248866505.1">
    <property type="nucleotide sequence ID" value="NZ_CP086322.1"/>
</dbReference>
<protein>
    <submittedName>
        <fullName evidence="1">Uncharacterized protein</fullName>
    </submittedName>
</protein>
<sequence>MPARGLTSPGVQVCSLKADTPQLIQPGCYQILRFPYGSAECTDVFGMHQVDQPDEYVVADWATDDRSGLIWPSQSGWGHLYAMIHWEPASATGGYTELRDQYVRDPLGLTSSPNDTTATEHRVPTPGGQFYAKSHGIYVNPDTPLALRVAHNDCAPRNVVLAEFKLCIHPPEAV</sequence>
<evidence type="ECO:0000313" key="1">
    <source>
        <dbReference type="EMBL" id="UQA95592.1"/>
    </source>
</evidence>
<gene>
    <name evidence="1" type="ORF">K9S39_30375</name>
</gene>
<reference evidence="1" key="1">
    <citation type="submission" date="2021-10" db="EMBL/GenBank/DDBJ databases">
        <title>Streptomyces nigrumlapis sp.nov.,an antimicrobial producing actinobacterium isolated from Black Gobi rocks.</title>
        <authorList>
            <person name="Wen Y."/>
            <person name="Zhang W."/>
            <person name="Liu X.G."/>
        </authorList>
    </citation>
    <scope>NUCLEOTIDE SEQUENCE</scope>
    <source>
        <strain evidence="1">ST13-2-2</strain>
    </source>
</reference>
<proteinExistence type="predicted"/>
<dbReference type="EMBL" id="CP086322">
    <property type="protein sequence ID" value="UQA95592.1"/>
    <property type="molecule type" value="Genomic_DNA"/>
</dbReference>
<name>A0ABY4MCY3_9ACTN</name>
<keyword evidence="2" id="KW-1185">Reference proteome</keyword>
<organism evidence="1 2">
    <name type="scientific">Streptomyces halobius</name>
    <dbReference type="NCBI Taxonomy" id="2879846"/>
    <lineage>
        <taxon>Bacteria</taxon>
        <taxon>Bacillati</taxon>
        <taxon>Actinomycetota</taxon>
        <taxon>Actinomycetes</taxon>
        <taxon>Kitasatosporales</taxon>
        <taxon>Streptomycetaceae</taxon>
        <taxon>Streptomyces</taxon>
    </lineage>
</organism>